<feature type="domain" description="GH16" evidence="12">
    <location>
        <begin position="21"/>
        <end position="221"/>
    </location>
</feature>
<evidence type="ECO:0000256" key="10">
    <source>
        <dbReference type="PIRSR" id="PIRSR005604-1"/>
    </source>
</evidence>
<keyword evidence="14" id="KW-1185">Reference proteome</keyword>
<dbReference type="PANTHER" id="PTHR31062">
    <property type="entry name" value="XYLOGLUCAN ENDOTRANSGLUCOSYLASE/HYDROLASE PROTEIN 8-RELATED"/>
    <property type="match status" value="1"/>
</dbReference>
<dbReference type="Proteomes" id="UP001054252">
    <property type="component" value="Unassembled WGS sequence"/>
</dbReference>
<dbReference type="EMBL" id="BPVZ01000065">
    <property type="protein sequence ID" value="GKV24357.1"/>
    <property type="molecule type" value="Genomic_DNA"/>
</dbReference>
<evidence type="ECO:0000256" key="6">
    <source>
        <dbReference type="ARBA" id="ARBA00022801"/>
    </source>
</evidence>
<feature type="signal peptide" evidence="11">
    <location>
        <begin position="1"/>
        <end position="25"/>
    </location>
</feature>
<keyword evidence="8 11" id="KW-0326">Glycosidase</keyword>
<accession>A0AAV5KIC3</accession>
<dbReference type="Gene3D" id="2.60.120.200">
    <property type="match status" value="1"/>
</dbReference>
<gene>
    <name evidence="13" type="ORF">SLEP1_g33979</name>
</gene>
<dbReference type="SUPFAM" id="SSF49899">
    <property type="entry name" value="Concanavalin A-like lectins/glucanases"/>
    <property type="match status" value="1"/>
</dbReference>
<evidence type="ECO:0000256" key="8">
    <source>
        <dbReference type="ARBA" id="ARBA00023295"/>
    </source>
</evidence>
<feature type="active site" description="Nucleophile" evidence="10">
    <location>
        <position position="107"/>
    </location>
</feature>
<evidence type="ECO:0000313" key="14">
    <source>
        <dbReference type="Proteomes" id="UP001054252"/>
    </source>
</evidence>
<name>A0AAV5KIC3_9ROSI</name>
<dbReference type="GO" id="GO:0042546">
    <property type="term" value="P:cell wall biogenesis"/>
    <property type="evidence" value="ECO:0007669"/>
    <property type="project" value="InterPro"/>
</dbReference>
<dbReference type="PIRSF" id="PIRSF005604">
    <property type="entry name" value="XET"/>
    <property type="match status" value="1"/>
</dbReference>
<dbReference type="Pfam" id="PF06955">
    <property type="entry name" value="XET_C"/>
    <property type="match status" value="1"/>
</dbReference>
<dbReference type="EC" id="2.4.1.207" evidence="11"/>
<feature type="chain" id="PRO_5043085304" description="Xyloglucan endotransglucosylase/hydrolase" evidence="11">
    <location>
        <begin position="26"/>
        <end position="295"/>
    </location>
</feature>
<evidence type="ECO:0000313" key="13">
    <source>
        <dbReference type="EMBL" id="GKV24357.1"/>
    </source>
</evidence>
<evidence type="ECO:0000256" key="9">
    <source>
        <dbReference type="ARBA" id="ARBA00023316"/>
    </source>
</evidence>
<dbReference type="CDD" id="cd02176">
    <property type="entry name" value="GH16_XET"/>
    <property type="match status" value="1"/>
</dbReference>
<dbReference type="GO" id="GO:0071555">
    <property type="term" value="P:cell wall organization"/>
    <property type="evidence" value="ECO:0007669"/>
    <property type="project" value="UniProtKB-KW"/>
</dbReference>
<keyword evidence="6 11" id="KW-0378">Hydrolase</keyword>
<comment type="PTM">
    <text evidence="11">Contains at least one intrachain disulfide bond essential for its enzymatic activity.</text>
</comment>
<keyword evidence="1 11" id="KW-0134">Cell wall</keyword>
<evidence type="ECO:0000256" key="7">
    <source>
        <dbReference type="ARBA" id="ARBA00023157"/>
    </source>
</evidence>
<dbReference type="InterPro" id="IPR000757">
    <property type="entry name" value="Beta-glucanase-like"/>
</dbReference>
<keyword evidence="2 11" id="KW-0052">Apoplast</keyword>
<sequence>MANHFKAGAFIYILLILNLFEISVASVVSTGDFNQDFFVIWSPSHVNTSADGQERSLTLDQESGAGFASNQMFLFGQIDMQIKLIPGYSAGTVVAYYLSSDQPNRDEIDFEFLGNVIGEPYILQTNIYADGLDNREERIYLWFDPTKDFHTYSILWNLHQIVFMVDSIPIRVYRNHADKGVAYPRWQPMSIKATLWNGDSWATHGGRDKIDWSKGPFIASFRNYKIDACVWNGNPRFCTAESSSNWWNKDSFSTLTRVQKTWYKWVRKYHMIYDYCQDNKRFHNNLPKECSLPRY</sequence>
<evidence type="ECO:0000256" key="11">
    <source>
        <dbReference type="RuleBase" id="RU361120"/>
    </source>
</evidence>
<dbReference type="GO" id="GO:0010411">
    <property type="term" value="P:xyloglucan metabolic process"/>
    <property type="evidence" value="ECO:0007669"/>
    <property type="project" value="InterPro"/>
</dbReference>
<proteinExistence type="inferred from homology"/>
<dbReference type="PROSITE" id="PS51762">
    <property type="entry name" value="GH16_2"/>
    <property type="match status" value="1"/>
</dbReference>
<comment type="subcellular location">
    <subcellularLocation>
        <location evidence="11">Secreted</location>
        <location evidence="11">Cell wall</location>
    </subcellularLocation>
    <subcellularLocation>
        <location evidence="11">Secreted</location>
        <location evidence="11">Extracellular space</location>
        <location evidence="11">Apoplast</location>
    </subcellularLocation>
</comment>
<feature type="active site" description="Proton donor" evidence="10">
    <location>
        <position position="111"/>
    </location>
</feature>
<keyword evidence="3 11" id="KW-0964">Secreted</keyword>
<protein>
    <recommendedName>
        <fullName evidence="11">Xyloglucan endotransglucosylase/hydrolase</fullName>
        <ecNumber evidence="11">2.4.1.207</ecNumber>
    </recommendedName>
</protein>
<dbReference type="InterPro" id="IPR013320">
    <property type="entry name" value="ConA-like_dom_sf"/>
</dbReference>
<dbReference type="InterPro" id="IPR016455">
    <property type="entry name" value="XTH"/>
</dbReference>
<comment type="function">
    <text evidence="11">Catalyzes xyloglucan endohydrolysis (XEH) and/or endotransglycosylation (XET). Cleaves and religates xyloglucan polymers, an essential constituent of the primary cell wall, and thereby participates in cell wall construction of growing tissues.</text>
</comment>
<reference evidence="13 14" key="1">
    <citation type="journal article" date="2021" name="Commun. Biol.">
        <title>The genome of Shorea leprosula (Dipterocarpaceae) highlights the ecological relevance of drought in aseasonal tropical rainforests.</title>
        <authorList>
            <person name="Ng K.K.S."/>
            <person name="Kobayashi M.J."/>
            <person name="Fawcett J.A."/>
            <person name="Hatakeyama M."/>
            <person name="Paape T."/>
            <person name="Ng C.H."/>
            <person name="Ang C.C."/>
            <person name="Tnah L.H."/>
            <person name="Lee C.T."/>
            <person name="Nishiyama T."/>
            <person name="Sese J."/>
            <person name="O'Brien M.J."/>
            <person name="Copetti D."/>
            <person name="Mohd Noor M.I."/>
            <person name="Ong R.C."/>
            <person name="Putra M."/>
            <person name="Sireger I.Z."/>
            <person name="Indrioko S."/>
            <person name="Kosugi Y."/>
            <person name="Izuno A."/>
            <person name="Isagi Y."/>
            <person name="Lee S.L."/>
            <person name="Shimizu K.K."/>
        </authorList>
    </citation>
    <scope>NUCLEOTIDE SEQUENCE [LARGE SCALE GENOMIC DNA]</scope>
    <source>
        <strain evidence="13">214</strain>
    </source>
</reference>
<dbReference type="GO" id="GO:0048046">
    <property type="term" value="C:apoplast"/>
    <property type="evidence" value="ECO:0007669"/>
    <property type="project" value="UniProtKB-SubCell"/>
</dbReference>
<keyword evidence="4 11" id="KW-0808">Transferase</keyword>
<dbReference type="InterPro" id="IPR010713">
    <property type="entry name" value="XET_C"/>
</dbReference>
<dbReference type="GO" id="GO:0016762">
    <property type="term" value="F:xyloglucan:xyloglucosyl transferase activity"/>
    <property type="evidence" value="ECO:0007669"/>
    <property type="project" value="UniProtKB-EC"/>
</dbReference>
<comment type="caution">
    <text evidence="13">The sequence shown here is derived from an EMBL/GenBank/DDBJ whole genome shotgun (WGS) entry which is preliminary data.</text>
</comment>
<keyword evidence="9 11" id="KW-0961">Cell wall biogenesis/degradation</keyword>
<keyword evidence="5 11" id="KW-0732">Signal</keyword>
<keyword evidence="7" id="KW-1015">Disulfide bond</keyword>
<dbReference type="AlphaFoldDB" id="A0AAV5KIC3"/>
<comment type="similarity">
    <text evidence="11">Belongs to the glycosyl hydrolase 16 family.</text>
</comment>
<dbReference type="InterPro" id="IPR044791">
    <property type="entry name" value="Beta-glucanase/XTH"/>
</dbReference>
<evidence type="ECO:0000256" key="3">
    <source>
        <dbReference type="ARBA" id="ARBA00022525"/>
    </source>
</evidence>
<evidence type="ECO:0000256" key="1">
    <source>
        <dbReference type="ARBA" id="ARBA00022512"/>
    </source>
</evidence>
<evidence type="ECO:0000256" key="5">
    <source>
        <dbReference type="ARBA" id="ARBA00022729"/>
    </source>
</evidence>
<dbReference type="Pfam" id="PF00722">
    <property type="entry name" value="Glyco_hydro_16"/>
    <property type="match status" value="1"/>
</dbReference>
<evidence type="ECO:0000256" key="4">
    <source>
        <dbReference type="ARBA" id="ARBA00022679"/>
    </source>
</evidence>
<dbReference type="GO" id="GO:0004553">
    <property type="term" value="F:hydrolase activity, hydrolyzing O-glycosyl compounds"/>
    <property type="evidence" value="ECO:0007669"/>
    <property type="project" value="InterPro"/>
</dbReference>
<evidence type="ECO:0000256" key="2">
    <source>
        <dbReference type="ARBA" id="ARBA00022523"/>
    </source>
</evidence>
<evidence type="ECO:0000259" key="12">
    <source>
        <dbReference type="PROSITE" id="PS51762"/>
    </source>
</evidence>
<organism evidence="13 14">
    <name type="scientific">Rubroshorea leprosula</name>
    <dbReference type="NCBI Taxonomy" id="152421"/>
    <lineage>
        <taxon>Eukaryota</taxon>
        <taxon>Viridiplantae</taxon>
        <taxon>Streptophyta</taxon>
        <taxon>Embryophyta</taxon>
        <taxon>Tracheophyta</taxon>
        <taxon>Spermatophyta</taxon>
        <taxon>Magnoliopsida</taxon>
        <taxon>eudicotyledons</taxon>
        <taxon>Gunneridae</taxon>
        <taxon>Pentapetalae</taxon>
        <taxon>rosids</taxon>
        <taxon>malvids</taxon>
        <taxon>Malvales</taxon>
        <taxon>Dipterocarpaceae</taxon>
        <taxon>Rubroshorea</taxon>
    </lineage>
</organism>
<dbReference type="FunFam" id="2.60.120.200:FF:000025">
    <property type="entry name" value="Xyloglucan endotransglucosylase/hydrolase"/>
    <property type="match status" value="1"/>
</dbReference>